<dbReference type="Pfam" id="PF14124">
    <property type="entry name" value="DUF4291"/>
    <property type="match status" value="1"/>
</dbReference>
<proteinExistence type="predicted"/>
<dbReference type="PANTHER" id="PTHR38567">
    <property type="entry name" value="DUF4291 DOMAIN-CONTAINING PROTEIN"/>
    <property type="match status" value="1"/>
</dbReference>
<dbReference type="InterPro" id="IPR025633">
    <property type="entry name" value="DUF4291"/>
</dbReference>
<evidence type="ECO:0000313" key="2">
    <source>
        <dbReference type="EMBL" id="CEK93585.1"/>
    </source>
</evidence>
<feature type="region of interest" description="Disordered" evidence="1">
    <location>
        <begin position="1"/>
        <end position="38"/>
    </location>
</feature>
<reference evidence="3" key="1">
    <citation type="submission" date="2014-12" db="EMBL/GenBank/DDBJ databases">
        <title>Insight into the proteome of Arion vulgaris.</title>
        <authorList>
            <person name="Aradska J."/>
            <person name="Bulat T."/>
            <person name="Smidak R."/>
            <person name="Sarate P."/>
            <person name="Gangsoo J."/>
            <person name="Sialana F."/>
            <person name="Bilban M."/>
            <person name="Lubec G."/>
        </authorList>
    </citation>
    <scope>NUCLEOTIDE SEQUENCE</scope>
    <source>
        <tissue evidence="3">Skin</tissue>
    </source>
</reference>
<gene>
    <name evidence="3" type="primary">ORF196159</name>
    <name evidence="2" type="synonym">ORF196154</name>
</gene>
<name>A0A0B7BML8_9EUPU</name>
<dbReference type="AlphaFoldDB" id="A0A0B7BML8"/>
<evidence type="ECO:0000256" key="1">
    <source>
        <dbReference type="SAM" id="MobiDB-lite"/>
    </source>
</evidence>
<sequence length="257" mass="29323">MATAGSCDVSDEVNEQGSKISLRSDSAEEDDKHRENPDSNWDIVMVNYTKQASEWPSSGQHILAQFDEKSVVVYQAFKPSIAEFAVKHQRFGGPGYSMERMSWIKTNFMWMMYRCGWAQKVDQERVLAVRITMEGFENILSKAFTGPKQKDSKLTAKDVDVRLQWDPDHSPAGGKLVRRAIQLGLKGKALEEYSNKHILNIKDITDFVHEQHKIFQKVGKHALMTPQERVYTPRNSKICDQIGLDFCSEQSVVSFET</sequence>
<organism evidence="3">
    <name type="scientific">Arion vulgaris</name>
    <dbReference type="NCBI Taxonomy" id="1028688"/>
    <lineage>
        <taxon>Eukaryota</taxon>
        <taxon>Metazoa</taxon>
        <taxon>Spiralia</taxon>
        <taxon>Lophotrochozoa</taxon>
        <taxon>Mollusca</taxon>
        <taxon>Gastropoda</taxon>
        <taxon>Heterobranchia</taxon>
        <taxon>Euthyneura</taxon>
        <taxon>Panpulmonata</taxon>
        <taxon>Eupulmonata</taxon>
        <taxon>Stylommatophora</taxon>
        <taxon>Helicina</taxon>
        <taxon>Arionoidea</taxon>
        <taxon>Arionidae</taxon>
        <taxon>Arion</taxon>
    </lineage>
</organism>
<dbReference type="PANTHER" id="PTHR38567:SF1">
    <property type="entry name" value="DUF4291 DOMAIN-CONTAINING PROTEIN"/>
    <property type="match status" value="1"/>
</dbReference>
<dbReference type="EMBL" id="HACG01046721">
    <property type="protein sequence ID" value="CEK93586.1"/>
    <property type="molecule type" value="Transcribed_RNA"/>
</dbReference>
<protein>
    <recommendedName>
        <fullName evidence="4">DUF4291 domain-containing protein</fullName>
    </recommendedName>
</protein>
<feature type="compositionally biased region" description="Polar residues" evidence="1">
    <location>
        <begin position="15"/>
        <end position="24"/>
    </location>
</feature>
<evidence type="ECO:0008006" key="4">
    <source>
        <dbReference type="Google" id="ProtNLM"/>
    </source>
</evidence>
<evidence type="ECO:0000313" key="3">
    <source>
        <dbReference type="EMBL" id="CEK93586.1"/>
    </source>
</evidence>
<dbReference type="EMBL" id="HACG01046720">
    <property type="protein sequence ID" value="CEK93585.1"/>
    <property type="molecule type" value="Transcribed_RNA"/>
</dbReference>
<accession>A0A0B7BML8</accession>